<dbReference type="AlphaFoldDB" id="A0A166R2H7"/>
<keyword evidence="3" id="KW-1185">Reference proteome</keyword>
<dbReference type="Gene3D" id="3.30.710.10">
    <property type="entry name" value="Potassium Channel Kv1.1, Chain A"/>
    <property type="match status" value="1"/>
</dbReference>
<protein>
    <submittedName>
        <fullName evidence="2">Nuclear pore protein</fullName>
    </submittedName>
</protein>
<dbReference type="STRING" id="708197.A0A166R2H7"/>
<evidence type="ECO:0000313" key="3">
    <source>
        <dbReference type="Proteomes" id="UP000076552"/>
    </source>
</evidence>
<organism evidence="2 3">
    <name type="scientific">Colletotrichum tofieldiae</name>
    <dbReference type="NCBI Taxonomy" id="708197"/>
    <lineage>
        <taxon>Eukaryota</taxon>
        <taxon>Fungi</taxon>
        <taxon>Dikarya</taxon>
        <taxon>Ascomycota</taxon>
        <taxon>Pezizomycotina</taxon>
        <taxon>Sordariomycetes</taxon>
        <taxon>Hypocreomycetidae</taxon>
        <taxon>Glomerellales</taxon>
        <taxon>Glomerellaceae</taxon>
        <taxon>Colletotrichum</taxon>
        <taxon>Colletotrichum spaethianum species complex</taxon>
    </lineage>
</organism>
<dbReference type="EMBL" id="LFIV01000122">
    <property type="protein sequence ID" value="KZL68676.1"/>
    <property type="molecule type" value="Genomic_DNA"/>
</dbReference>
<feature type="domain" description="BTB" evidence="1">
    <location>
        <begin position="42"/>
        <end position="120"/>
    </location>
</feature>
<comment type="caution">
    <text evidence="2">The sequence shown here is derived from an EMBL/GenBank/DDBJ whole genome shotgun (WGS) entry which is preliminary data.</text>
</comment>
<dbReference type="PROSITE" id="PS50097">
    <property type="entry name" value="BTB"/>
    <property type="match status" value="1"/>
</dbReference>
<evidence type="ECO:0000259" key="1">
    <source>
        <dbReference type="PROSITE" id="PS50097"/>
    </source>
</evidence>
<accession>A0A166R2H7</accession>
<dbReference type="SUPFAM" id="SSF54695">
    <property type="entry name" value="POZ domain"/>
    <property type="match status" value="1"/>
</dbReference>
<reference evidence="2 3" key="1">
    <citation type="submission" date="2015-06" db="EMBL/GenBank/DDBJ databases">
        <title>Survival trade-offs in plant roots during colonization by closely related pathogenic and mutualistic fungi.</title>
        <authorList>
            <person name="Hacquard S."/>
            <person name="Kracher B."/>
            <person name="Hiruma K."/>
            <person name="Weinman A."/>
            <person name="Muench P."/>
            <person name="Garrido Oter R."/>
            <person name="Ver Loren van Themaat E."/>
            <person name="Dallerey J.-F."/>
            <person name="Damm U."/>
            <person name="Henrissat B."/>
            <person name="Lespinet O."/>
            <person name="Thon M."/>
            <person name="Kemen E."/>
            <person name="McHardy A.C."/>
            <person name="Schulze-Lefert P."/>
            <person name="O'Connell R.J."/>
        </authorList>
    </citation>
    <scope>NUCLEOTIDE SEQUENCE [LARGE SCALE GENOMIC DNA]</scope>
    <source>
        <strain evidence="2 3">0861</strain>
    </source>
</reference>
<name>A0A166R2H7_9PEZI</name>
<gene>
    <name evidence="2" type="ORF">CT0861_03818</name>
</gene>
<dbReference type="InterPro" id="IPR000210">
    <property type="entry name" value="BTB/POZ_dom"/>
</dbReference>
<dbReference type="InterPro" id="IPR011333">
    <property type="entry name" value="SKP1/BTB/POZ_sf"/>
</dbReference>
<proteinExistence type="predicted"/>
<evidence type="ECO:0000313" key="2">
    <source>
        <dbReference type="EMBL" id="KZL68676.1"/>
    </source>
</evidence>
<sequence length="385" mass="42993">MTSDLSNTDASSEAPIDPILDCLKPAMSPLACGKIFYFDPRGDLTLHVGQMETGGTYQFVVCSRTLGRSSPVFGAMLFNGFAESKPEGDSEWIVELPEDRSHPFFLLLNIIHSHSMTIPDTLKPEELYQLLVVTEKYDMTHVLRPMASMWFQPYKEATIVTGKGIFLCIAWALGHEETFRNVALDLVLMSKVDDNGQLLDINGIPLSIYKHLGPPSILELIGQAREDVIRKISLMFHDAIQANLGSQGCSAHTLPVCYIDGHKRRLEAPECNSMNLGRLMRYAKDIDLEGLDTAQTTTPRFLGSVNDLVSSINEYDSDSIALHTLCDPWPYIRKGTRELMQTVSSPVSDIHLEYLRKQAKKTGADRKRPVEAEERVSSCKKCRLG</sequence>
<dbReference type="Proteomes" id="UP000076552">
    <property type="component" value="Unassembled WGS sequence"/>
</dbReference>